<reference evidence="2" key="2">
    <citation type="submission" date="2022-01" db="EMBL/GenBank/DDBJ databases">
        <authorList>
            <person name="Yamashiro T."/>
            <person name="Shiraishi A."/>
            <person name="Satake H."/>
            <person name="Nakayama K."/>
        </authorList>
    </citation>
    <scope>NUCLEOTIDE SEQUENCE</scope>
</reference>
<organism evidence="2 3">
    <name type="scientific">Tanacetum coccineum</name>
    <dbReference type="NCBI Taxonomy" id="301880"/>
    <lineage>
        <taxon>Eukaryota</taxon>
        <taxon>Viridiplantae</taxon>
        <taxon>Streptophyta</taxon>
        <taxon>Embryophyta</taxon>
        <taxon>Tracheophyta</taxon>
        <taxon>Spermatophyta</taxon>
        <taxon>Magnoliopsida</taxon>
        <taxon>eudicotyledons</taxon>
        <taxon>Gunneridae</taxon>
        <taxon>Pentapetalae</taxon>
        <taxon>asterids</taxon>
        <taxon>campanulids</taxon>
        <taxon>Asterales</taxon>
        <taxon>Asteraceae</taxon>
        <taxon>Asteroideae</taxon>
        <taxon>Anthemideae</taxon>
        <taxon>Anthemidinae</taxon>
        <taxon>Tanacetum</taxon>
    </lineage>
</organism>
<sequence length="123" mass="13846">MAMSAAERDGPSWGIPLMNPGELPKMDPYKEVAQQRQVVPLSPAYVPDPMELEHHIPVYILDAVYLEYYEDSEEDPIDYATDIDDDEEDKEDESSNNDEEEEEHLAPAIALLVVDPAPTAEET</sequence>
<accession>A0ABQ4XE11</accession>
<name>A0ABQ4XE11_9ASTR</name>
<feature type="region of interest" description="Disordered" evidence="1">
    <location>
        <begin position="72"/>
        <end position="123"/>
    </location>
</feature>
<dbReference type="EMBL" id="BQNB010009435">
    <property type="protein sequence ID" value="GJS63493.1"/>
    <property type="molecule type" value="Genomic_DNA"/>
</dbReference>
<proteinExistence type="predicted"/>
<reference evidence="2" key="1">
    <citation type="journal article" date="2022" name="Int. J. Mol. Sci.">
        <title>Draft Genome of Tanacetum Coccineum: Genomic Comparison of Closely Related Tanacetum-Family Plants.</title>
        <authorList>
            <person name="Yamashiro T."/>
            <person name="Shiraishi A."/>
            <person name="Nakayama K."/>
            <person name="Satake H."/>
        </authorList>
    </citation>
    <scope>NUCLEOTIDE SEQUENCE</scope>
</reference>
<evidence type="ECO:0000313" key="3">
    <source>
        <dbReference type="Proteomes" id="UP001151760"/>
    </source>
</evidence>
<feature type="compositionally biased region" description="Acidic residues" evidence="1">
    <location>
        <begin position="72"/>
        <end position="103"/>
    </location>
</feature>
<protein>
    <submittedName>
        <fullName evidence="2">Uncharacterized protein</fullName>
    </submittedName>
</protein>
<evidence type="ECO:0000313" key="2">
    <source>
        <dbReference type="EMBL" id="GJS63493.1"/>
    </source>
</evidence>
<evidence type="ECO:0000256" key="1">
    <source>
        <dbReference type="SAM" id="MobiDB-lite"/>
    </source>
</evidence>
<dbReference type="Proteomes" id="UP001151760">
    <property type="component" value="Unassembled WGS sequence"/>
</dbReference>
<keyword evidence="3" id="KW-1185">Reference proteome</keyword>
<gene>
    <name evidence="2" type="ORF">Tco_0678057</name>
</gene>
<comment type="caution">
    <text evidence="2">The sequence shown here is derived from an EMBL/GenBank/DDBJ whole genome shotgun (WGS) entry which is preliminary data.</text>
</comment>